<dbReference type="KEGG" id="vna:PN96_04315"/>
<proteinExistence type="predicted"/>
<evidence type="ECO:0000313" key="2">
    <source>
        <dbReference type="Proteomes" id="UP000092741"/>
    </source>
</evidence>
<dbReference type="AlphaFoldDB" id="A0AAN0Y320"/>
<evidence type="ECO:0000313" key="1">
    <source>
        <dbReference type="EMBL" id="ANQ12896.1"/>
    </source>
</evidence>
<gene>
    <name evidence="1" type="ORF">BA890_08975</name>
</gene>
<sequence length="125" mass="14117">MALTKEQYEEAQRIIGSINGSGRSKVVGKYLLEHPGKNPTYQISSDLGVKSQLICKAVYYLRGKGVGIKSEPRSLHPYYELTMDEKDNLPNKKTSMRGASSCEGFRFVKKAHPFKPNVLLPQWRT</sequence>
<accession>A0AAN0Y320</accession>
<name>A0AAN0Y320_VIBNA</name>
<dbReference type="EMBL" id="CP016345">
    <property type="protein sequence ID" value="ANQ12896.1"/>
    <property type="molecule type" value="Genomic_DNA"/>
</dbReference>
<dbReference type="Proteomes" id="UP000092741">
    <property type="component" value="Chromosome 1"/>
</dbReference>
<reference evidence="1 2" key="1">
    <citation type="submission" date="2016-07" db="EMBL/GenBank/DDBJ databases">
        <title>Developing Vibrio natriegens as a novel, fast-growing host for biotechnology.</title>
        <authorList>
            <person name="Weinstock M.T."/>
            <person name="Hesek E.D."/>
            <person name="Wilson C.M."/>
            <person name="Gibson D.G."/>
        </authorList>
    </citation>
    <scope>NUCLEOTIDE SEQUENCE [LARGE SCALE GENOMIC DNA]</scope>
    <source>
        <strain evidence="1 2">ATCC 14048</strain>
    </source>
</reference>
<dbReference type="GeneID" id="70912003"/>
<dbReference type="RefSeq" id="WP_020335508.1">
    <property type="nucleotide sequence ID" value="NZ_ATFJ01000037.1"/>
</dbReference>
<protein>
    <submittedName>
        <fullName evidence="1">Uncharacterized protein</fullName>
    </submittedName>
</protein>
<keyword evidence="2" id="KW-1185">Reference proteome</keyword>
<organism evidence="1 2">
    <name type="scientific">Vibrio natriegens NBRC 15636 = ATCC 14048 = DSM 759</name>
    <dbReference type="NCBI Taxonomy" id="1219067"/>
    <lineage>
        <taxon>Bacteria</taxon>
        <taxon>Pseudomonadati</taxon>
        <taxon>Pseudomonadota</taxon>
        <taxon>Gammaproteobacteria</taxon>
        <taxon>Vibrionales</taxon>
        <taxon>Vibrionaceae</taxon>
        <taxon>Vibrio</taxon>
    </lineage>
</organism>